<dbReference type="GeneID" id="81400704"/>
<keyword evidence="2" id="KW-1185">Reference proteome</keyword>
<proteinExistence type="predicted"/>
<name>A0A9W9HFJ5_9EURO</name>
<dbReference type="AlphaFoldDB" id="A0A9W9HFJ5"/>
<comment type="caution">
    <text evidence="1">The sequence shown here is derived from an EMBL/GenBank/DDBJ whole genome shotgun (WGS) entry which is preliminary data.</text>
</comment>
<evidence type="ECO:0000313" key="2">
    <source>
        <dbReference type="Proteomes" id="UP001149079"/>
    </source>
</evidence>
<reference evidence="1" key="1">
    <citation type="submission" date="2022-11" db="EMBL/GenBank/DDBJ databases">
        <authorList>
            <person name="Petersen C."/>
        </authorList>
    </citation>
    <scope>NUCLEOTIDE SEQUENCE</scope>
    <source>
        <strain evidence="1">IBT 22155</strain>
    </source>
</reference>
<sequence length="132" mass="14556">MTGSCIAHYFGSYFATQLHCKSQRLQSRRDRAGLAASGGLPGNLFEPELQTCERCRERWMRVASVADQMISRTVAKAPLTERGLVNGAFVTVQDIIWVATDVDRLHTRPDALIVTVGGYSGPAWKTDDQTTP</sequence>
<accession>A0A9W9HFJ5</accession>
<reference evidence="1" key="2">
    <citation type="journal article" date="2023" name="IMA Fungus">
        <title>Comparative genomic study of the Penicillium genus elucidates a diverse pangenome and 15 lateral gene transfer events.</title>
        <authorList>
            <person name="Petersen C."/>
            <person name="Sorensen T."/>
            <person name="Nielsen M.R."/>
            <person name="Sondergaard T.E."/>
            <person name="Sorensen J.L."/>
            <person name="Fitzpatrick D.A."/>
            <person name="Frisvad J.C."/>
            <person name="Nielsen K.L."/>
        </authorList>
    </citation>
    <scope>NUCLEOTIDE SEQUENCE</scope>
    <source>
        <strain evidence="1">IBT 22155</strain>
    </source>
</reference>
<dbReference type="OrthoDB" id="4369146at2759"/>
<evidence type="ECO:0000313" key="1">
    <source>
        <dbReference type="EMBL" id="KAJ5146226.1"/>
    </source>
</evidence>
<gene>
    <name evidence="1" type="ORF">N7515_000790</name>
</gene>
<dbReference type="EMBL" id="JAPQKL010000001">
    <property type="protein sequence ID" value="KAJ5146226.1"/>
    <property type="molecule type" value="Genomic_DNA"/>
</dbReference>
<organism evidence="1 2">
    <name type="scientific">Penicillium bovifimosum</name>
    <dbReference type="NCBI Taxonomy" id="126998"/>
    <lineage>
        <taxon>Eukaryota</taxon>
        <taxon>Fungi</taxon>
        <taxon>Dikarya</taxon>
        <taxon>Ascomycota</taxon>
        <taxon>Pezizomycotina</taxon>
        <taxon>Eurotiomycetes</taxon>
        <taxon>Eurotiomycetidae</taxon>
        <taxon>Eurotiales</taxon>
        <taxon>Aspergillaceae</taxon>
        <taxon>Penicillium</taxon>
    </lineage>
</organism>
<dbReference type="Proteomes" id="UP001149079">
    <property type="component" value="Unassembled WGS sequence"/>
</dbReference>
<protein>
    <submittedName>
        <fullName evidence="1">Uncharacterized protein</fullName>
    </submittedName>
</protein>
<dbReference type="RefSeq" id="XP_056526700.1">
    <property type="nucleotide sequence ID" value="XM_056661534.1"/>
</dbReference>